<evidence type="ECO:0000256" key="16">
    <source>
        <dbReference type="PIRSR" id="PIRSR606539-3"/>
    </source>
</evidence>
<dbReference type="EC" id="7.6.2.1" evidence="17"/>
<evidence type="ECO:0000259" key="19">
    <source>
        <dbReference type="Pfam" id="PF00122"/>
    </source>
</evidence>
<dbReference type="FunFam" id="3.40.50.1000:FF:000034">
    <property type="entry name" value="Phospholipid-transporting ATPase"/>
    <property type="match status" value="1"/>
</dbReference>
<dbReference type="GO" id="GO:0045332">
    <property type="term" value="P:phospholipid translocation"/>
    <property type="evidence" value="ECO:0007669"/>
    <property type="project" value="TreeGrafter"/>
</dbReference>
<keyword evidence="4" id="KW-0597">Phosphoprotein</keyword>
<reference evidence="22" key="1">
    <citation type="submission" date="2018-07" db="EMBL/GenBank/DDBJ databases">
        <authorList>
            <person name="Quirk P.G."/>
            <person name="Krulwich T.A."/>
        </authorList>
    </citation>
    <scope>NUCLEOTIDE SEQUENCE</scope>
</reference>
<dbReference type="InterPro" id="IPR001757">
    <property type="entry name" value="P_typ_ATPase"/>
</dbReference>
<accession>A0A336LPY0</accession>
<keyword evidence="11 17" id="KW-1133">Transmembrane helix</keyword>
<feature type="binding site" evidence="15">
    <location>
        <position position="899"/>
    </location>
    <ligand>
        <name>ATP</name>
        <dbReference type="ChEBI" id="CHEBI:30616"/>
    </ligand>
</feature>
<feature type="transmembrane region" description="Helical" evidence="17">
    <location>
        <begin position="1157"/>
        <end position="1176"/>
    </location>
</feature>
<dbReference type="EMBL" id="UFQT01000107">
    <property type="protein sequence ID" value="SSX20062.1"/>
    <property type="molecule type" value="Genomic_DNA"/>
</dbReference>
<dbReference type="SFLD" id="SFLDS00003">
    <property type="entry name" value="Haloacid_Dehalogenase"/>
    <property type="match status" value="1"/>
</dbReference>
<name>A0A336LPY0_CULSO</name>
<feature type="binding site" evidence="16">
    <location>
        <position position="429"/>
    </location>
    <ligand>
        <name>Mg(2+)</name>
        <dbReference type="ChEBI" id="CHEBI:18420"/>
    </ligand>
</feature>
<keyword evidence="5 17" id="KW-0812">Transmembrane</keyword>
<organism evidence="22">
    <name type="scientific">Culicoides sonorensis</name>
    <name type="common">Biting midge</name>
    <dbReference type="NCBI Taxonomy" id="179676"/>
    <lineage>
        <taxon>Eukaryota</taxon>
        <taxon>Metazoa</taxon>
        <taxon>Ecdysozoa</taxon>
        <taxon>Arthropoda</taxon>
        <taxon>Hexapoda</taxon>
        <taxon>Insecta</taxon>
        <taxon>Pterygota</taxon>
        <taxon>Neoptera</taxon>
        <taxon>Endopterygota</taxon>
        <taxon>Diptera</taxon>
        <taxon>Nematocera</taxon>
        <taxon>Chironomoidea</taxon>
        <taxon>Ceratopogonidae</taxon>
        <taxon>Ceratopogoninae</taxon>
        <taxon>Culicoides</taxon>
        <taxon>Monoculicoides</taxon>
    </lineage>
</organism>
<feature type="binding site" evidence="15">
    <location>
        <position position="1017"/>
    </location>
    <ligand>
        <name>ATP</name>
        <dbReference type="ChEBI" id="CHEBI:30616"/>
    </ligand>
</feature>
<dbReference type="InterPro" id="IPR023298">
    <property type="entry name" value="ATPase_P-typ_TM_dom_sf"/>
</dbReference>
<dbReference type="Gene3D" id="2.70.150.10">
    <property type="entry name" value="Calcium-transporting ATPase, cytoplasmic transduction domain A"/>
    <property type="match status" value="1"/>
</dbReference>
<gene>
    <name evidence="22" type="primary">CSON000487</name>
</gene>
<dbReference type="PRINTS" id="PR00119">
    <property type="entry name" value="CATATPASE"/>
</dbReference>
<keyword evidence="10 17" id="KW-1278">Translocase</keyword>
<dbReference type="InterPro" id="IPR036412">
    <property type="entry name" value="HAD-like_sf"/>
</dbReference>
<proteinExistence type="inferred from homology"/>
<evidence type="ECO:0000256" key="3">
    <source>
        <dbReference type="ARBA" id="ARBA00008109"/>
    </source>
</evidence>
<dbReference type="NCBIfam" id="TIGR01652">
    <property type="entry name" value="ATPase-Plipid"/>
    <property type="match status" value="1"/>
</dbReference>
<feature type="binding site" evidence="16">
    <location>
        <position position="1014"/>
    </location>
    <ligand>
        <name>Mg(2+)</name>
        <dbReference type="ChEBI" id="CHEBI:18420"/>
    </ligand>
</feature>
<dbReference type="InterPro" id="IPR032630">
    <property type="entry name" value="P_typ_ATPase_c"/>
</dbReference>
<dbReference type="OMA" id="QMYGNDK"/>
<feature type="active site" description="4-aspartylphosphate intermediate" evidence="14">
    <location>
        <position position="429"/>
    </location>
</feature>
<dbReference type="InterPro" id="IPR008250">
    <property type="entry name" value="ATPase_P-typ_transduc_dom_A_sf"/>
</dbReference>
<feature type="transmembrane region" description="Helical" evidence="17">
    <location>
        <begin position="1219"/>
        <end position="1242"/>
    </location>
</feature>
<feature type="binding site" evidence="15">
    <location>
        <position position="698"/>
    </location>
    <ligand>
        <name>ATP</name>
        <dbReference type="ChEBI" id="CHEBI:30616"/>
    </ligand>
</feature>
<feature type="binding site" evidence="15">
    <location>
        <position position="993"/>
    </location>
    <ligand>
        <name>ATP</name>
        <dbReference type="ChEBI" id="CHEBI:30616"/>
    </ligand>
</feature>
<feature type="compositionally biased region" description="Polar residues" evidence="18">
    <location>
        <begin position="605"/>
        <end position="614"/>
    </location>
</feature>
<keyword evidence="9 16" id="KW-0460">Magnesium</keyword>
<dbReference type="SUPFAM" id="SSF81665">
    <property type="entry name" value="Calcium ATPase, transmembrane domain M"/>
    <property type="match status" value="1"/>
</dbReference>
<dbReference type="GO" id="GO:0005783">
    <property type="term" value="C:endoplasmic reticulum"/>
    <property type="evidence" value="ECO:0007669"/>
    <property type="project" value="TreeGrafter"/>
</dbReference>
<dbReference type="Pfam" id="PF13246">
    <property type="entry name" value="Cation_ATPase"/>
    <property type="match status" value="1"/>
</dbReference>
<keyword evidence="7 15" id="KW-0547">Nucleotide-binding</keyword>
<dbReference type="SUPFAM" id="SSF81653">
    <property type="entry name" value="Calcium ATPase, transduction domain A"/>
    <property type="match status" value="1"/>
</dbReference>
<feature type="transmembrane region" description="Helical" evidence="17">
    <location>
        <begin position="1254"/>
        <end position="1275"/>
    </location>
</feature>
<evidence type="ECO:0000256" key="2">
    <source>
        <dbReference type="ARBA" id="ARBA00004308"/>
    </source>
</evidence>
<feature type="binding site" evidence="15">
    <location>
        <position position="900"/>
    </location>
    <ligand>
        <name>ATP</name>
        <dbReference type="ChEBI" id="CHEBI:30616"/>
    </ligand>
</feature>
<dbReference type="SUPFAM" id="SSF56784">
    <property type="entry name" value="HAD-like"/>
    <property type="match status" value="1"/>
</dbReference>
<dbReference type="GO" id="GO:0000287">
    <property type="term" value="F:magnesium ion binding"/>
    <property type="evidence" value="ECO:0007669"/>
    <property type="project" value="UniProtKB-UniRule"/>
</dbReference>
<dbReference type="InterPro" id="IPR006539">
    <property type="entry name" value="P-type_ATPase_IV"/>
</dbReference>
<dbReference type="Pfam" id="PF00122">
    <property type="entry name" value="E1-E2_ATPase"/>
    <property type="match status" value="1"/>
</dbReference>
<feature type="transmembrane region" description="Helical" evidence="17">
    <location>
        <begin position="313"/>
        <end position="332"/>
    </location>
</feature>
<feature type="binding site" evidence="16">
    <location>
        <position position="431"/>
    </location>
    <ligand>
        <name>Mg(2+)</name>
        <dbReference type="ChEBI" id="CHEBI:18420"/>
    </ligand>
</feature>
<dbReference type="PROSITE" id="PS00154">
    <property type="entry name" value="ATPASE_E1_E2"/>
    <property type="match status" value="1"/>
</dbReference>
<evidence type="ECO:0000256" key="10">
    <source>
        <dbReference type="ARBA" id="ARBA00022967"/>
    </source>
</evidence>
<feature type="domain" description="P-type ATPase C-terminal" evidence="21">
    <location>
        <begin position="1040"/>
        <end position="1286"/>
    </location>
</feature>
<evidence type="ECO:0000256" key="9">
    <source>
        <dbReference type="ARBA" id="ARBA00022842"/>
    </source>
</evidence>
<dbReference type="FunFam" id="3.40.1110.10:FF:000087">
    <property type="entry name" value="Phospholipid-transporting ATPase"/>
    <property type="match status" value="1"/>
</dbReference>
<protein>
    <recommendedName>
        <fullName evidence="17">Phospholipid-transporting ATPase</fullName>
        <ecNumber evidence="17">7.6.2.1</ecNumber>
    </recommendedName>
</protein>
<feature type="binding site" evidence="15">
    <location>
        <position position="1018"/>
    </location>
    <ligand>
        <name>ATP</name>
        <dbReference type="ChEBI" id="CHEBI:30616"/>
    </ligand>
</feature>
<dbReference type="InterPro" id="IPR059000">
    <property type="entry name" value="ATPase_P-type_domA"/>
</dbReference>
<dbReference type="GO" id="GO:0140326">
    <property type="term" value="F:ATPase-coupled intramembrane lipid transporter activity"/>
    <property type="evidence" value="ECO:0007669"/>
    <property type="project" value="UniProtKB-EC"/>
</dbReference>
<feature type="binding site" evidence="16">
    <location>
        <position position="1018"/>
    </location>
    <ligand>
        <name>Mg(2+)</name>
        <dbReference type="ChEBI" id="CHEBI:18420"/>
    </ligand>
</feature>
<evidence type="ECO:0000256" key="4">
    <source>
        <dbReference type="ARBA" id="ARBA00022553"/>
    </source>
</evidence>
<dbReference type="GO" id="GO:0016887">
    <property type="term" value="F:ATP hydrolysis activity"/>
    <property type="evidence" value="ECO:0007669"/>
    <property type="project" value="InterPro"/>
</dbReference>
<dbReference type="Gene3D" id="3.40.50.1000">
    <property type="entry name" value="HAD superfamily/HAD-like"/>
    <property type="match status" value="2"/>
</dbReference>
<dbReference type="InterPro" id="IPR023299">
    <property type="entry name" value="ATPase_P-typ_cyto_dom_N"/>
</dbReference>
<evidence type="ECO:0000256" key="8">
    <source>
        <dbReference type="ARBA" id="ARBA00022840"/>
    </source>
</evidence>
<keyword evidence="12 17" id="KW-0472">Membrane</keyword>
<dbReference type="GO" id="GO:0005886">
    <property type="term" value="C:plasma membrane"/>
    <property type="evidence" value="ECO:0007669"/>
    <property type="project" value="TreeGrafter"/>
</dbReference>
<feature type="domain" description="P-type ATPase N-terminal" evidence="20">
    <location>
        <begin position="53"/>
        <end position="106"/>
    </location>
</feature>
<feature type="binding site" evidence="15">
    <location>
        <position position="752"/>
    </location>
    <ligand>
        <name>ATP</name>
        <dbReference type="ChEBI" id="CHEBI:30616"/>
    </ligand>
</feature>
<evidence type="ECO:0000256" key="18">
    <source>
        <dbReference type="SAM" id="MobiDB-lite"/>
    </source>
</evidence>
<dbReference type="GO" id="GO:0005524">
    <property type="term" value="F:ATP binding"/>
    <property type="evidence" value="ECO:0007669"/>
    <property type="project" value="UniProtKB-UniRule"/>
</dbReference>
<dbReference type="FunFam" id="2.70.150.10:FF:000104">
    <property type="entry name" value="Phospholipid-transporting ATPase"/>
    <property type="match status" value="1"/>
</dbReference>
<comment type="cofactor">
    <cofactor evidence="16">
        <name>Mg(2+)</name>
        <dbReference type="ChEBI" id="CHEBI:18420"/>
    </cofactor>
</comment>
<evidence type="ECO:0000256" key="6">
    <source>
        <dbReference type="ARBA" id="ARBA00022723"/>
    </source>
</evidence>
<dbReference type="SUPFAM" id="SSF81660">
    <property type="entry name" value="Metal cation-transporting ATPase, ATP-binding domain N"/>
    <property type="match status" value="1"/>
</dbReference>
<evidence type="ECO:0000313" key="22">
    <source>
        <dbReference type="EMBL" id="SSX20062.1"/>
    </source>
</evidence>
<evidence type="ECO:0000256" key="1">
    <source>
        <dbReference type="ARBA" id="ARBA00004141"/>
    </source>
</evidence>
<feature type="binding site" evidence="15">
    <location>
        <position position="775"/>
    </location>
    <ligand>
        <name>ATP</name>
        <dbReference type="ChEBI" id="CHEBI:30616"/>
    </ligand>
</feature>
<dbReference type="PANTHER" id="PTHR24092">
    <property type="entry name" value="PROBABLE PHOSPHOLIPID-TRANSPORTING ATPASE"/>
    <property type="match status" value="1"/>
</dbReference>
<feature type="binding site" evidence="15">
    <location>
        <position position="429"/>
    </location>
    <ligand>
        <name>ATP</name>
        <dbReference type="ChEBI" id="CHEBI:30616"/>
    </ligand>
</feature>
<feature type="binding site" evidence="15">
    <location>
        <position position="901"/>
    </location>
    <ligand>
        <name>ATP</name>
        <dbReference type="ChEBI" id="CHEBI:30616"/>
    </ligand>
</feature>
<feature type="binding site" evidence="15">
    <location>
        <position position="431"/>
    </location>
    <ligand>
        <name>ATP</name>
        <dbReference type="ChEBI" id="CHEBI:30616"/>
    </ligand>
</feature>
<evidence type="ECO:0000256" key="5">
    <source>
        <dbReference type="ARBA" id="ARBA00022692"/>
    </source>
</evidence>
<dbReference type="InterPro" id="IPR018303">
    <property type="entry name" value="ATPase_P-typ_P_site"/>
</dbReference>
<feature type="transmembrane region" description="Helical" evidence="17">
    <location>
        <begin position="1068"/>
        <end position="1089"/>
    </location>
</feature>
<feature type="binding site" evidence="15">
    <location>
        <position position="987"/>
    </location>
    <ligand>
        <name>ATP</name>
        <dbReference type="ChEBI" id="CHEBI:30616"/>
    </ligand>
</feature>
<feature type="transmembrane region" description="Helical" evidence="17">
    <location>
        <begin position="364"/>
        <end position="383"/>
    </location>
</feature>
<evidence type="ECO:0000256" key="13">
    <source>
        <dbReference type="ARBA" id="ARBA00034036"/>
    </source>
</evidence>
<keyword evidence="8 15" id="KW-0067">ATP-binding</keyword>
<evidence type="ECO:0000256" key="17">
    <source>
        <dbReference type="RuleBase" id="RU362033"/>
    </source>
</evidence>
<feature type="region of interest" description="Disordered" evidence="18">
    <location>
        <begin position="598"/>
        <end position="621"/>
    </location>
</feature>
<keyword evidence="6 16" id="KW-0479">Metal-binding</keyword>
<evidence type="ECO:0000259" key="20">
    <source>
        <dbReference type="Pfam" id="PF16209"/>
    </source>
</evidence>
<dbReference type="Pfam" id="PF16209">
    <property type="entry name" value="PhoLip_ATPase_N"/>
    <property type="match status" value="1"/>
</dbReference>
<evidence type="ECO:0000256" key="11">
    <source>
        <dbReference type="ARBA" id="ARBA00022989"/>
    </source>
</evidence>
<dbReference type="InterPro" id="IPR044492">
    <property type="entry name" value="P_typ_ATPase_HD_dom"/>
</dbReference>
<evidence type="ECO:0000256" key="7">
    <source>
        <dbReference type="ARBA" id="ARBA00022741"/>
    </source>
</evidence>
<comment type="similarity">
    <text evidence="3 17">Belongs to the cation transport ATPase (P-type) (TC 3.A.3) family. Type IV subfamily.</text>
</comment>
<feature type="binding site" evidence="15">
    <location>
        <position position="810"/>
    </location>
    <ligand>
        <name>ATP</name>
        <dbReference type="ChEBI" id="CHEBI:30616"/>
    </ligand>
</feature>
<sequence>MFRIKGRRQNSLFYIRDLGGFKVLWHKGNRVATFSENLNIKIGVGIKEKKPKDVQTNKIKSNKYSIISFIPQNLLEQFRRIANFYFLCMSIISLSIDSPVSPLTSIAPLFFVISVTMVKQGYEDYLRYRTDRIVNYSLVTVIRDGQMCDIKCQDVRQGDLVRVPRDCDVPCDLVLMKSSDPGRKCNITTANLDGETNLKTLSVPKGLPDVEIKDLGSLGTIECEQPQTDLYSFKGKIELDQHLSRGLNDSIDQLDFHTIPLMSENLLLRGSKVRNTEWVVGCAVYTGQSTKLALNSRITRNKMSSSEAWINRYLIFFLCLLIANVTICYLLKRYYDVNKAAHNVYLGENTYNSKSMVRQVLQDYFSFLILFNYIIPISLYVTIEMQKFLGSFFMEWDLELYDEETDQPFIVNTSDLNEELGQINILFSDKTGTLTKNIMVFQQCSVNGKKYRQTGRGLQEEGKPYSLKLSETSKSCFEFFEALALCHTVQVAGKIEIEGISDGIENKFLNLDEESDMSDYGHDNDSNRSSVKYTFIGAPSTVDEINKSQCNGIRNTINDDFKQVHPIRPVTFIENDARKHLFKANILKAKSESLTRTLSDVPDGQANQQSTSTMTHRRTQSDAPTIKFQTHELDSVTLRRTGSNLQRNMSDRTQTREYYGSEVYTTNDLVERRYTTLRAKQYVTLIDQLDYQASSPDEKALVEACGKLGLIYTGDENEIIQLKLSVDCLKKRRPGQDDHEIALFKRLQVLEFTSDRKRMSVVVQDKNRQLWLYSKGAESHVLPLCNGTKNKNLIQVTQTHVDDFAKEGLRTLAVARKKLSKEEYQQFNKEIINKKHLTELLDANNSLNNRAKLVEECHRKIESGLELLGATAVEDALQDDVKDTLVSLREAHIKVWVLTGDKIETALNIAYSCGHIPEDAVKYHITGCSDSSEILSHFQYFSQELKRNKHKPVALLIDGISLQAALDYTPELFRDLTIQCHAVLCCRLSPLQKCEVVKLMKTEKSKPICASIGDGANDVSMIQEAHVGIGIVGKEGRQAARCSDYAIAKFCLIKKMFLVHGHYFSQRLAYMALYFFYKNLVFMGILLYFQSDSMYSTQSIYDSLFLTLYNVIYTAVPVLVLALTDKTYSEKKLLENPILYLETIGNKKFKWSHFCEWMILGVFHSLIIYYLTYYLWLQDPILLSTEHPPPLYGFGTQLIHNVVVVVNLKLLLEAIYKTYIFILSVVLSILAFMLTTIAYNYLPINYDGDMFHVYNHLLIAPSFWLLSILIIVTALMPDYTIQAFNAFGFRFKNVFPGTNKMISEKLRQRFKDNINNNQTSFNNYLDGHINHNNNLEAVHTTQL</sequence>
<dbReference type="SFLD" id="SFLDF00027">
    <property type="entry name" value="p-type_atpase"/>
    <property type="match status" value="1"/>
</dbReference>
<evidence type="ECO:0000259" key="21">
    <source>
        <dbReference type="Pfam" id="PF16212"/>
    </source>
</evidence>
<evidence type="ECO:0000256" key="14">
    <source>
        <dbReference type="PIRSR" id="PIRSR606539-1"/>
    </source>
</evidence>
<dbReference type="NCBIfam" id="TIGR01494">
    <property type="entry name" value="ATPase_P-type"/>
    <property type="match status" value="1"/>
</dbReference>
<comment type="catalytic activity">
    <reaction evidence="13 17">
        <text>ATP + H2O + phospholipidSide 1 = ADP + phosphate + phospholipidSide 2.</text>
        <dbReference type="EC" id="7.6.2.1"/>
    </reaction>
</comment>
<feature type="binding site" evidence="15">
    <location>
        <position position="430"/>
    </location>
    <ligand>
        <name>ATP</name>
        <dbReference type="ChEBI" id="CHEBI:30616"/>
    </ligand>
</feature>
<evidence type="ECO:0000256" key="12">
    <source>
        <dbReference type="ARBA" id="ARBA00023136"/>
    </source>
</evidence>
<dbReference type="VEuPathDB" id="VectorBase:CSON000487"/>
<evidence type="ECO:0000256" key="15">
    <source>
        <dbReference type="PIRSR" id="PIRSR606539-2"/>
    </source>
</evidence>
<dbReference type="PANTHER" id="PTHR24092:SF175">
    <property type="entry name" value="PHOSPHOLIPID-TRANSPORTING ATPASE"/>
    <property type="match status" value="1"/>
</dbReference>
<feature type="transmembrane region" description="Helical" evidence="17">
    <location>
        <begin position="1191"/>
        <end position="1212"/>
    </location>
</feature>
<comment type="subcellular location">
    <subcellularLocation>
        <location evidence="2">Endomembrane system</location>
    </subcellularLocation>
    <subcellularLocation>
        <location evidence="1 17">Membrane</location>
        <topology evidence="1 17">Multi-pass membrane protein</topology>
    </subcellularLocation>
</comment>
<dbReference type="Gene3D" id="3.40.1110.10">
    <property type="entry name" value="Calcium-transporting ATPase, cytoplasmic domain N"/>
    <property type="match status" value="2"/>
</dbReference>
<dbReference type="InterPro" id="IPR032631">
    <property type="entry name" value="P-type_ATPase_N"/>
</dbReference>
<dbReference type="SFLD" id="SFLDG00002">
    <property type="entry name" value="C1.7:_P-type_atpase_like"/>
    <property type="match status" value="1"/>
</dbReference>
<dbReference type="InterPro" id="IPR023214">
    <property type="entry name" value="HAD_sf"/>
</dbReference>
<dbReference type="Pfam" id="PF16212">
    <property type="entry name" value="PhoLip_ATPase_C"/>
    <property type="match status" value="1"/>
</dbReference>
<feature type="domain" description="P-type ATPase A" evidence="19">
    <location>
        <begin position="139"/>
        <end position="198"/>
    </location>
</feature>